<dbReference type="GO" id="GO:0032040">
    <property type="term" value="C:small-subunit processome"/>
    <property type="evidence" value="ECO:0007669"/>
    <property type="project" value="TreeGrafter"/>
</dbReference>
<dbReference type="Proteomes" id="UP000515908">
    <property type="component" value="Chromosome 18"/>
</dbReference>
<proteinExistence type="predicted"/>
<dbReference type="GO" id="GO:0030686">
    <property type="term" value="C:90S preribosome"/>
    <property type="evidence" value="ECO:0007669"/>
    <property type="project" value="TreeGrafter"/>
</dbReference>
<dbReference type="InterPro" id="IPR019775">
    <property type="entry name" value="WD40_repeat_CS"/>
</dbReference>
<protein>
    <submittedName>
        <fullName evidence="9">WD domain, G-beta repeat/BING4CT (NUC141) domain containing protein, putative</fullName>
    </submittedName>
</protein>
<dbReference type="OrthoDB" id="10251154at2759"/>
<dbReference type="SMART" id="SM00320">
    <property type="entry name" value="WD40"/>
    <property type="match status" value="2"/>
</dbReference>
<feature type="region of interest" description="Disordered" evidence="7">
    <location>
        <begin position="445"/>
        <end position="479"/>
    </location>
</feature>
<dbReference type="EMBL" id="LR877162">
    <property type="protein sequence ID" value="CAD2220675.1"/>
    <property type="molecule type" value="Genomic_DNA"/>
</dbReference>
<dbReference type="PROSITE" id="PS50082">
    <property type="entry name" value="WD_REPEATS_2"/>
    <property type="match status" value="1"/>
</dbReference>
<keyword evidence="10" id="KW-1185">Reference proteome</keyword>
<keyword evidence="4" id="KW-0689">Ribosomal protein</keyword>
<evidence type="ECO:0000256" key="7">
    <source>
        <dbReference type="SAM" id="MobiDB-lite"/>
    </source>
</evidence>
<dbReference type="Gene3D" id="2.130.10.10">
    <property type="entry name" value="YVTN repeat-like/Quinoprotein amine dehydrogenase"/>
    <property type="match status" value="1"/>
</dbReference>
<dbReference type="SUPFAM" id="SSF50978">
    <property type="entry name" value="WD40 repeat-like"/>
    <property type="match status" value="1"/>
</dbReference>
<dbReference type="InterPro" id="IPR015943">
    <property type="entry name" value="WD40/YVTN_repeat-like_dom_sf"/>
</dbReference>
<dbReference type="SMART" id="SM01033">
    <property type="entry name" value="BING4CT"/>
    <property type="match status" value="1"/>
</dbReference>
<evidence type="ECO:0000256" key="3">
    <source>
        <dbReference type="ARBA" id="ARBA00022737"/>
    </source>
</evidence>
<evidence type="ECO:0000259" key="8">
    <source>
        <dbReference type="SMART" id="SM01033"/>
    </source>
</evidence>
<dbReference type="PANTHER" id="PTHR14085:SF3">
    <property type="entry name" value="WD REPEAT-CONTAINING PROTEIN 46"/>
    <property type="match status" value="1"/>
</dbReference>
<feature type="region of interest" description="Disordered" evidence="7">
    <location>
        <begin position="353"/>
        <end position="383"/>
    </location>
</feature>
<dbReference type="InterPro" id="IPR036322">
    <property type="entry name" value="WD40_repeat_dom_sf"/>
</dbReference>
<gene>
    <name evidence="9" type="ORF">ADEAN_000819700</name>
</gene>
<keyword evidence="3" id="KW-0677">Repeat</keyword>
<evidence type="ECO:0000256" key="2">
    <source>
        <dbReference type="ARBA" id="ARBA00022574"/>
    </source>
</evidence>
<accession>A0A7G2CMM8</accession>
<dbReference type="AlphaFoldDB" id="A0A7G2CMM8"/>
<dbReference type="Pfam" id="PF00400">
    <property type="entry name" value="WD40"/>
    <property type="match status" value="1"/>
</dbReference>
<keyword evidence="5" id="KW-0539">Nucleus</keyword>
<dbReference type="PROSITE" id="PS00678">
    <property type="entry name" value="WD_REPEATS_1"/>
    <property type="match status" value="1"/>
</dbReference>
<dbReference type="InterPro" id="IPR001680">
    <property type="entry name" value="WD40_rpt"/>
</dbReference>
<reference evidence="9 10" key="1">
    <citation type="submission" date="2020-08" db="EMBL/GenBank/DDBJ databases">
        <authorList>
            <person name="Newling K."/>
            <person name="Davey J."/>
            <person name="Forrester S."/>
        </authorList>
    </citation>
    <scope>NUCLEOTIDE SEQUENCE [LARGE SCALE GENOMIC DNA]</scope>
    <source>
        <strain evidence="10">Crithidia deanei Carvalho (ATCC PRA-265)</strain>
    </source>
</reference>
<organism evidence="9 10">
    <name type="scientific">Angomonas deanei</name>
    <dbReference type="NCBI Taxonomy" id="59799"/>
    <lineage>
        <taxon>Eukaryota</taxon>
        <taxon>Discoba</taxon>
        <taxon>Euglenozoa</taxon>
        <taxon>Kinetoplastea</taxon>
        <taxon>Metakinetoplastina</taxon>
        <taxon>Trypanosomatida</taxon>
        <taxon>Trypanosomatidae</taxon>
        <taxon>Strigomonadinae</taxon>
        <taxon>Angomonas</taxon>
    </lineage>
</organism>
<keyword evidence="4" id="KW-0687">Ribonucleoprotein</keyword>
<name>A0A7G2CMM8_9TRYP</name>
<evidence type="ECO:0000256" key="5">
    <source>
        <dbReference type="ARBA" id="ARBA00023242"/>
    </source>
</evidence>
<evidence type="ECO:0000256" key="4">
    <source>
        <dbReference type="ARBA" id="ARBA00022980"/>
    </source>
</evidence>
<comment type="subcellular location">
    <subcellularLocation>
        <location evidence="1">Nucleus</location>
        <location evidence="1">Nucleolus</location>
    </subcellularLocation>
</comment>
<dbReference type="GO" id="GO:0000462">
    <property type="term" value="P:maturation of SSU-rRNA from tricistronic rRNA transcript (SSU-rRNA, 5.8S rRNA, LSU-rRNA)"/>
    <property type="evidence" value="ECO:0007669"/>
    <property type="project" value="TreeGrafter"/>
</dbReference>
<dbReference type="InterPro" id="IPR012952">
    <property type="entry name" value="BING4_C_dom"/>
</dbReference>
<dbReference type="Pfam" id="PF08149">
    <property type="entry name" value="BING4CT"/>
    <property type="match status" value="1"/>
</dbReference>
<evidence type="ECO:0000313" key="9">
    <source>
        <dbReference type="EMBL" id="CAD2220675.1"/>
    </source>
</evidence>
<feature type="domain" description="BING4 C-terminal" evidence="8">
    <location>
        <begin position="192"/>
        <end position="272"/>
    </location>
</feature>
<feature type="repeat" description="WD" evidence="6">
    <location>
        <begin position="110"/>
        <end position="151"/>
    </location>
</feature>
<dbReference type="PANTHER" id="PTHR14085">
    <property type="entry name" value="WD-REPEAT PROTEIN BING4"/>
    <property type="match status" value="1"/>
</dbReference>
<dbReference type="GO" id="GO:0005840">
    <property type="term" value="C:ribosome"/>
    <property type="evidence" value="ECO:0007669"/>
    <property type="project" value="UniProtKB-KW"/>
</dbReference>
<dbReference type="InterPro" id="IPR040315">
    <property type="entry name" value="WDR46/Utp7"/>
</dbReference>
<dbReference type="VEuPathDB" id="TriTrypDB:ADEAN_000819700"/>
<evidence type="ECO:0000256" key="1">
    <source>
        <dbReference type="ARBA" id="ARBA00004604"/>
    </source>
</evidence>
<sequence>MSAVAQKKYVYMYTKEGTEMHILGNKFLYMDRLAYLPRHMLLAAASSQYSVMRYIDISTGVDLGSKEPSIVQNPIHRLRTNQQNGVVASGDLKGVVKFWSPSVVDPLLEIKTHSSVIEDMCFHPDGRYLLTLGGDHKLKVWDTRTLRALEEYAVNYHFTTIDISHRGLVAMGGETNIQVWKDLFSKHKPSSPFLKFHLGYGNLSETVKFCPFEDILGVGHSGGFSSFIIPGAGEANPDYYDANPHETERHRQERVIHNLLDKLPPDTISMDIQVPGVNEERLAAYNESIRLNRKAKMIRERKERRAAASQEVRVAPTGLLVGEEEEVDELLGYKEAPQTRVLKSKIERAKENKKKKWDKKVTTDKVKSRQTMRNSRAVQRERAQRQYDTIHGSYDRDNLSREESALLAEAAKEKKLRRQREKEKVKDLTNDVRFSAVSSKDIIKRVRTNNDNEEESDFSISKKRPKSDLSTNAALKRFL</sequence>
<evidence type="ECO:0000256" key="6">
    <source>
        <dbReference type="PROSITE-ProRule" id="PRU00221"/>
    </source>
</evidence>
<keyword evidence="2 6" id="KW-0853">WD repeat</keyword>
<dbReference type="PROSITE" id="PS50294">
    <property type="entry name" value="WD_REPEATS_REGION"/>
    <property type="match status" value="1"/>
</dbReference>
<evidence type="ECO:0000313" key="10">
    <source>
        <dbReference type="Proteomes" id="UP000515908"/>
    </source>
</evidence>